<dbReference type="SMART" id="SM00320">
    <property type="entry name" value="WD40"/>
    <property type="match status" value="4"/>
</dbReference>
<feature type="repeat" description="WD" evidence="1">
    <location>
        <begin position="236"/>
        <end position="268"/>
    </location>
</feature>
<evidence type="ECO:0008006" key="4">
    <source>
        <dbReference type="Google" id="ProtNLM"/>
    </source>
</evidence>
<dbReference type="PROSITE" id="PS50082">
    <property type="entry name" value="WD_REPEATS_2"/>
    <property type="match status" value="3"/>
</dbReference>
<gene>
    <name evidence="2" type="ORF">POCTA_138.1.T0030467</name>
</gene>
<reference evidence="2" key="1">
    <citation type="submission" date="2021-01" db="EMBL/GenBank/DDBJ databases">
        <authorList>
            <consortium name="Genoscope - CEA"/>
            <person name="William W."/>
        </authorList>
    </citation>
    <scope>NUCLEOTIDE SEQUENCE</scope>
</reference>
<protein>
    <recommendedName>
        <fullName evidence="4">WD domain, G-beta repeat protein</fullName>
    </recommendedName>
</protein>
<keyword evidence="3" id="KW-1185">Reference proteome</keyword>
<organism evidence="2 3">
    <name type="scientific">Paramecium octaurelia</name>
    <dbReference type="NCBI Taxonomy" id="43137"/>
    <lineage>
        <taxon>Eukaryota</taxon>
        <taxon>Sar</taxon>
        <taxon>Alveolata</taxon>
        <taxon>Ciliophora</taxon>
        <taxon>Intramacronucleata</taxon>
        <taxon>Oligohymenophorea</taxon>
        <taxon>Peniculida</taxon>
        <taxon>Parameciidae</taxon>
        <taxon>Paramecium</taxon>
    </lineage>
</organism>
<sequence length="508" mass="59303">MFQTKMIELEEQLDCSKNHKQPIQMVILDKKLMREEHLLCSICLENFESDTKIIGFKKVLKMIQENQKNQVENIQRLIEFDVEMVEQFLNELHKLRSYFILLFDELLTNSQEWINSLNAIGQHNSNYSFFDELDKIIDGRIQNQFDQESIVNQITTLNNSLCSKINLQFSALKNQEIYSQCGSILINLNLNHHMKLIDNSIKQSSPCYAISFNQSGTLMVSAYNCDIKIWNFEQGKIGHTSTICCLQFSKLSNSFVSAGFDKSIRCWKQIKQNEWHSSLSYQLHTECIDCLLLNKSETQLVSGSRDKSIKIWKIDLVNNQLTYLYSLDKHTSSVWDLQLNSAEDTLVSCGNDKQIIIWKLNEMEKWQFGYVVIQSIQEVGSRLCFLNDDQFIWVTGNKVSKDCISTFELNNQQYQENLKKEVKLIQNSKDMEFNLFPIFKSKNKNLIIVKHKSYVYVIKVQKEGELKIITQLKYESNCILGALTDDGRYLVTWDNIGQKFTLYELLII</sequence>
<dbReference type="PROSITE" id="PS50294">
    <property type="entry name" value="WD_REPEATS_REGION"/>
    <property type="match status" value="2"/>
</dbReference>
<dbReference type="GO" id="GO:0097361">
    <property type="term" value="C:cytosolic [4Fe-4S] assembly targeting complex"/>
    <property type="evidence" value="ECO:0007669"/>
    <property type="project" value="TreeGrafter"/>
</dbReference>
<evidence type="ECO:0000313" key="3">
    <source>
        <dbReference type="Proteomes" id="UP000683925"/>
    </source>
</evidence>
<dbReference type="EMBL" id="CAJJDP010000001">
    <property type="protein sequence ID" value="CAD8132499.1"/>
    <property type="molecule type" value="Genomic_DNA"/>
</dbReference>
<keyword evidence="1" id="KW-0853">WD repeat</keyword>
<evidence type="ECO:0000313" key="2">
    <source>
        <dbReference type="EMBL" id="CAD8132499.1"/>
    </source>
</evidence>
<dbReference type="AlphaFoldDB" id="A0A8S1S0M1"/>
<dbReference type="OrthoDB" id="308066at2759"/>
<feature type="repeat" description="WD" evidence="1">
    <location>
        <begin position="327"/>
        <end position="361"/>
    </location>
</feature>
<dbReference type="GO" id="GO:0016226">
    <property type="term" value="P:iron-sulfur cluster assembly"/>
    <property type="evidence" value="ECO:0007669"/>
    <property type="project" value="TreeGrafter"/>
</dbReference>
<evidence type="ECO:0000256" key="1">
    <source>
        <dbReference type="PROSITE-ProRule" id="PRU00221"/>
    </source>
</evidence>
<dbReference type="Proteomes" id="UP000683925">
    <property type="component" value="Unassembled WGS sequence"/>
</dbReference>
<comment type="caution">
    <text evidence="2">The sequence shown here is derived from an EMBL/GenBank/DDBJ whole genome shotgun (WGS) entry which is preliminary data.</text>
</comment>
<dbReference type="PANTHER" id="PTHR19920">
    <property type="entry name" value="WD40 PROTEIN CIAO1"/>
    <property type="match status" value="1"/>
</dbReference>
<dbReference type="PANTHER" id="PTHR19920:SF0">
    <property type="entry name" value="CYTOSOLIC IRON-SULFUR PROTEIN ASSEMBLY PROTEIN CIAO1-RELATED"/>
    <property type="match status" value="1"/>
</dbReference>
<feature type="repeat" description="WD" evidence="1">
    <location>
        <begin position="281"/>
        <end position="315"/>
    </location>
</feature>
<dbReference type="Pfam" id="PF00400">
    <property type="entry name" value="WD40"/>
    <property type="match status" value="4"/>
</dbReference>
<proteinExistence type="predicted"/>
<dbReference type="InterPro" id="IPR001680">
    <property type="entry name" value="WD40_rpt"/>
</dbReference>
<accession>A0A8S1S0M1</accession>
<name>A0A8S1S0M1_PAROT</name>